<name>A0A8T6R3N4_9MICO</name>
<dbReference type="Pfam" id="PF07995">
    <property type="entry name" value="GSDH"/>
    <property type="match status" value="1"/>
</dbReference>
<feature type="signal peptide" evidence="1">
    <location>
        <begin position="1"/>
        <end position="35"/>
    </location>
</feature>
<dbReference type="Proteomes" id="UP000287866">
    <property type="component" value="Unassembled WGS sequence"/>
</dbReference>
<evidence type="ECO:0000259" key="2">
    <source>
        <dbReference type="Pfam" id="PF07995"/>
    </source>
</evidence>
<dbReference type="EMBL" id="SAYU02000022">
    <property type="protein sequence ID" value="NHA68100.1"/>
    <property type="molecule type" value="Genomic_DNA"/>
</dbReference>
<dbReference type="Gene3D" id="3.40.50.12090">
    <property type="match status" value="1"/>
</dbReference>
<dbReference type="InterPro" id="IPR007253">
    <property type="entry name" value="Cell_wall-bd_2"/>
</dbReference>
<dbReference type="RefSeq" id="WP_165566466.1">
    <property type="nucleotide sequence ID" value="NZ_SAYU02000022.1"/>
</dbReference>
<dbReference type="Gene3D" id="2.120.10.30">
    <property type="entry name" value="TolB, C-terminal domain"/>
    <property type="match status" value="1"/>
</dbReference>
<feature type="chain" id="PRO_5035843741" description="Glucose/Sorbosone dehydrogenase domain-containing protein" evidence="1">
    <location>
        <begin position="36"/>
        <end position="704"/>
    </location>
</feature>
<proteinExistence type="predicted"/>
<reference evidence="3" key="1">
    <citation type="submission" date="2020-03" db="EMBL/GenBank/DDBJ databases">
        <title>Phycicoccus flavus sp. nov., a novel endophytic actinobacterium isolated from branch of Kandelia candel.</title>
        <authorList>
            <person name="Tuo L."/>
        </authorList>
    </citation>
    <scope>NUCLEOTIDE SEQUENCE</scope>
    <source>
        <strain evidence="3">CMS6Z-2</strain>
    </source>
</reference>
<dbReference type="AlphaFoldDB" id="A0A8T6R3N4"/>
<evidence type="ECO:0000313" key="4">
    <source>
        <dbReference type="Proteomes" id="UP000287866"/>
    </source>
</evidence>
<feature type="domain" description="Glucose/Sorbosone dehydrogenase" evidence="2">
    <location>
        <begin position="63"/>
        <end position="392"/>
    </location>
</feature>
<dbReference type="SUPFAM" id="SSF50952">
    <property type="entry name" value="Soluble quinoprotein glucose dehydrogenase"/>
    <property type="match status" value="1"/>
</dbReference>
<sequence>MTSRRSVRIRRPAALAALPVLVLALAAATATPAPALPVATPVARADVAPTTTTRTVLDQSVPIPWDVGFLPDGRMVTTLREGRLVFSSDGVPGPEEERVVTIPDVRASGESGALGVAVDTDYERHPYVYVCASRDPDGPTGGAPWVNEVLRYQVLLGPTLSVGSPTVILTGMAAATTHNGCALEMDGDGLLWVGMGDAAVASRAQDRGSLNGKVLRITRTGRVPVGNPVIDGRRDAVWSMGHRNPQGIAFQPGTGRVYEVEHGPSVDDEVNLLRPGGNYGWPCYTGAGRPNSTSGCGPAGDYLPPVWASGDRTVATSGASFARGSQWQDWQGDLFVSVLKDSEVLRFDVAADGSLGAPQILLKNAYGRLRGSVAGPGGRLYLTTSNGSDTILQVSPATTSSSRVDGANRYVVAANVSRITYPGGADEVIVATGSRFPDALAGSAAAAKRGAPVLLTGRSGLPVVTREEIARLAPDRIVVVGGAEAVDDDVLVELRRLAPTVERVDGADRYAVAAGVAARPGWFPAGASPVFLTSGEDFPDALSATPAAARSGAPVLLTRAGRLPAATERALRDLRPTRVYVLGGEQAVRSEVLARVGEILPGTGVERVGGENRYQVARKVAERFWSSSRGAWVASGRTFPDGLTGGAAAGRGGFPVLLTRSVAVAPDAGQALLELAPTRVTVVGGTSAVSGYVGLRFGALVGDA</sequence>
<organism evidence="3 4">
    <name type="scientific">Phycicoccus flavus</name>
    <dbReference type="NCBI Taxonomy" id="2502783"/>
    <lineage>
        <taxon>Bacteria</taxon>
        <taxon>Bacillati</taxon>
        <taxon>Actinomycetota</taxon>
        <taxon>Actinomycetes</taxon>
        <taxon>Micrococcales</taxon>
        <taxon>Intrasporangiaceae</taxon>
        <taxon>Phycicoccus</taxon>
    </lineage>
</organism>
<gene>
    <name evidence="3" type="ORF">EPD83_008545</name>
</gene>
<evidence type="ECO:0000313" key="3">
    <source>
        <dbReference type="EMBL" id="NHA68100.1"/>
    </source>
</evidence>
<dbReference type="InterPro" id="IPR011041">
    <property type="entry name" value="Quinoprot_gluc/sorb_DH_b-prop"/>
</dbReference>
<accession>A0A8T6R3N4</accession>
<evidence type="ECO:0000256" key="1">
    <source>
        <dbReference type="SAM" id="SignalP"/>
    </source>
</evidence>
<dbReference type="PANTHER" id="PTHR19328">
    <property type="entry name" value="HEDGEHOG-INTERACTING PROTEIN"/>
    <property type="match status" value="1"/>
</dbReference>
<dbReference type="Pfam" id="PF04122">
    <property type="entry name" value="CW_binding_2"/>
    <property type="match status" value="3"/>
</dbReference>
<dbReference type="InterPro" id="IPR011042">
    <property type="entry name" value="6-blade_b-propeller_TolB-like"/>
</dbReference>
<protein>
    <recommendedName>
        <fullName evidence="2">Glucose/Sorbosone dehydrogenase domain-containing protein</fullName>
    </recommendedName>
</protein>
<keyword evidence="1" id="KW-0732">Signal</keyword>
<comment type="caution">
    <text evidence="3">The sequence shown here is derived from an EMBL/GenBank/DDBJ whole genome shotgun (WGS) entry which is preliminary data.</text>
</comment>
<keyword evidence="4" id="KW-1185">Reference proteome</keyword>
<dbReference type="PANTHER" id="PTHR19328:SF13">
    <property type="entry name" value="HIPL1 PROTEIN"/>
    <property type="match status" value="1"/>
</dbReference>
<dbReference type="InterPro" id="IPR012938">
    <property type="entry name" value="Glc/Sorbosone_DH"/>
</dbReference>